<dbReference type="GO" id="GO:0030515">
    <property type="term" value="F:snoRNA binding"/>
    <property type="evidence" value="ECO:0007669"/>
    <property type="project" value="InterPro"/>
</dbReference>
<dbReference type="PANTHER" id="PTHR10894:SF12">
    <property type="entry name" value="OS06G0355900 PROTEIN"/>
    <property type="match status" value="1"/>
</dbReference>
<dbReference type="Gramene" id="PVH35876">
    <property type="protein sequence ID" value="PVH35876"/>
    <property type="gene ID" value="PAHAL_7G299200"/>
</dbReference>
<dbReference type="AlphaFoldDB" id="A0A2T8IE00"/>
<proteinExistence type="predicted"/>
<gene>
    <name evidence="1" type="ORF">PAHAL_7G299200</name>
</gene>
<protein>
    <submittedName>
        <fullName evidence="1">Uncharacterized protein</fullName>
    </submittedName>
</protein>
<dbReference type="Proteomes" id="UP000243499">
    <property type="component" value="Chromosome 7"/>
</dbReference>
<sequence length="184" mass="21337">MELMNNQMPYLLPDEYSKVANKDCHPMCEGMKLVLNRYRFDVKPEIINRSIIEATGLVYECDFNVKKHAESLHYAGEHLKEISGIDFEDWDLLKLATALMIVGYPKGEQTVAGNLKKLFGDDYSTLVEDAPKYKNKGLREVACYRVYEEMLWARKVRFKALRHLAALIRTAHEAYDTEQVMSHE</sequence>
<reference evidence="1" key="1">
    <citation type="submission" date="2018-04" db="EMBL/GenBank/DDBJ databases">
        <title>WGS assembly of Panicum hallii.</title>
        <authorList>
            <person name="Lovell J."/>
            <person name="Jenkins J."/>
            <person name="Lowry D."/>
            <person name="Mamidi S."/>
            <person name="Sreedasyam A."/>
            <person name="Weng X."/>
            <person name="Barry K."/>
            <person name="Bonette J."/>
            <person name="Campitelli B."/>
            <person name="Daum C."/>
            <person name="Gordon S."/>
            <person name="Gould B."/>
            <person name="Lipzen A."/>
            <person name="Macqueen A."/>
            <person name="Palacio-Mejia J."/>
            <person name="Plott C."/>
            <person name="Shakirov E."/>
            <person name="Shu S."/>
            <person name="Yoshinaga Y."/>
            <person name="Zane M."/>
            <person name="Rokhsar D."/>
            <person name="Grimwood J."/>
            <person name="Schmutz J."/>
            <person name="Juenger T."/>
        </authorList>
    </citation>
    <scope>NUCLEOTIDE SEQUENCE [LARGE SCALE GENOMIC DNA]</scope>
    <source>
        <strain evidence="1">FIL2</strain>
    </source>
</reference>
<dbReference type="PANTHER" id="PTHR10894">
    <property type="entry name" value="NUCLEOLAR PROTEIN 5 NUCLEOLAR PROTEIN NOP5 NOP58"/>
    <property type="match status" value="1"/>
</dbReference>
<dbReference type="EMBL" id="CM008052">
    <property type="protein sequence ID" value="PVH35876.1"/>
    <property type="molecule type" value="Genomic_DNA"/>
</dbReference>
<organism evidence="1">
    <name type="scientific">Panicum hallii</name>
    <dbReference type="NCBI Taxonomy" id="206008"/>
    <lineage>
        <taxon>Eukaryota</taxon>
        <taxon>Viridiplantae</taxon>
        <taxon>Streptophyta</taxon>
        <taxon>Embryophyta</taxon>
        <taxon>Tracheophyta</taxon>
        <taxon>Spermatophyta</taxon>
        <taxon>Magnoliopsida</taxon>
        <taxon>Liliopsida</taxon>
        <taxon>Poales</taxon>
        <taxon>Poaceae</taxon>
        <taxon>PACMAD clade</taxon>
        <taxon>Panicoideae</taxon>
        <taxon>Panicodae</taxon>
        <taxon>Paniceae</taxon>
        <taxon>Panicinae</taxon>
        <taxon>Panicum</taxon>
        <taxon>Panicum sect. Panicum</taxon>
    </lineage>
</organism>
<name>A0A2T8IE00_9POAL</name>
<evidence type="ECO:0000313" key="1">
    <source>
        <dbReference type="EMBL" id="PVH35876.1"/>
    </source>
</evidence>
<accession>A0A2T8IE00</accession>
<dbReference type="GO" id="GO:0031428">
    <property type="term" value="C:box C/D methylation guide snoRNP complex"/>
    <property type="evidence" value="ECO:0007669"/>
    <property type="project" value="InterPro"/>
</dbReference>
<dbReference type="InterPro" id="IPR045056">
    <property type="entry name" value="Nop56/Nop58"/>
</dbReference>
<dbReference type="GO" id="GO:0032040">
    <property type="term" value="C:small-subunit processome"/>
    <property type="evidence" value="ECO:0007669"/>
    <property type="project" value="InterPro"/>
</dbReference>